<evidence type="ECO:0000313" key="2">
    <source>
        <dbReference type="Proteomes" id="UP000714275"/>
    </source>
</evidence>
<evidence type="ECO:0000313" key="1">
    <source>
        <dbReference type="EMBL" id="KAG1774518.1"/>
    </source>
</evidence>
<gene>
    <name evidence="1" type="ORF">EV702DRAFT_528046</name>
</gene>
<sequence length="492" mass="55697">MIRISPAPVEESHWQSMVRKRKMLQCSFSSLPAETVSSILKAVLEDIVQDDMVITPEAEHQMLTGGLPFPHTMALVCRRWRDIVSSTPELWTRIFWMISVPEEEDRHHINSQLEKSGTHPFHLTIINSWSHKRGIRVILHRIAPHLQRLKSLRMANFYEARDQPHLDTLTGYAPQLESLQLTDGKHIHHCTDYKSRLKLDCPALRIFHVDRIVACNLNHRWLKNNLTHIEFMTISCGSGRINRIYDTQAVLLSRALEAVPRRIPCLTLDNLQLSDSSLAFLNQAGVKIGAEQVILRISIDALAAIDDDCQTIVIEQCDSVHDIQSISLPSSSRSLELDECKSKEPPRVPDTHTWDGDTVTITNSHSSCIEIILHLLGAPFNDHSCSLWRHVTTLKLVANGDFGLNLSLILLKAMISSRQGVAEENNLSGKNDEDNVELDGVRPLMVLHVHGGQPLSRQERAWFEKRVRNFVWDGPFQGNVCSKGIDVQADDQ</sequence>
<dbReference type="InterPro" id="IPR036047">
    <property type="entry name" value="F-box-like_dom_sf"/>
</dbReference>
<keyword evidence="2" id="KW-1185">Reference proteome</keyword>
<reference evidence="1" key="1">
    <citation type="journal article" date="2020" name="New Phytol.">
        <title>Comparative genomics reveals dynamic genome evolution in host specialist ectomycorrhizal fungi.</title>
        <authorList>
            <person name="Lofgren L.A."/>
            <person name="Nguyen N.H."/>
            <person name="Vilgalys R."/>
            <person name="Ruytinx J."/>
            <person name="Liao H.L."/>
            <person name="Branco S."/>
            <person name="Kuo A."/>
            <person name="LaButti K."/>
            <person name="Lipzen A."/>
            <person name="Andreopoulos W."/>
            <person name="Pangilinan J."/>
            <person name="Riley R."/>
            <person name="Hundley H."/>
            <person name="Na H."/>
            <person name="Barry K."/>
            <person name="Grigoriev I.V."/>
            <person name="Stajich J.E."/>
            <person name="Kennedy P.G."/>
        </authorList>
    </citation>
    <scope>NUCLEOTIDE SEQUENCE</scope>
    <source>
        <strain evidence="1">DOB743</strain>
    </source>
</reference>
<name>A0A9P6ZPW5_9AGAM</name>
<organism evidence="1 2">
    <name type="scientific">Suillus placidus</name>
    <dbReference type="NCBI Taxonomy" id="48579"/>
    <lineage>
        <taxon>Eukaryota</taxon>
        <taxon>Fungi</taxon>
        <taxon>Dikarya</taxon>
        <taxon>Basidiomycota</taxon>
        <taxon>Agaricomycotina</taxon>
        <taxon>Agaricomycetes</taxon>
        <taxon>Agaricomycetidae</taxon>
        <taxon>Boletales</taxon>
        <taxon>Suillineae</taxon>
        <taxon>Suillaceae</taxon>
        <taxon>Suillus</taxon>
    </lineage>
</organism>
<dbReference type="SUPFAM" id="SSF81383">
    <property type="entry name" value="F-box domain"/>
    <property type="match status" value="1"/>
</dbReference>
<dbReference type="Proteomes" id="UP000714275">
    <property type="component" value="Unassembled WGS sequence"/>
</dbReference>
<proteinExistence type="predicted"/>
<comment type="caution">
    <text evidence="1">The sequence shown here is derived from an EMBL/GenBank/DDBJ whole genome shotgun (WGS) entry which is preliminary data.</text>
</comment>
<accession>A0A9P6ZPW5</accession>
<dbReference type="AlphaFoldDB" id="A0A9P6ZPW5"/>
<dbReference type="OrthoDB" id="2866718at2759"/>
<dbReference type="Gene3D" id="1.20.1280.50">
    <property type="match status" value="1"/>
</dbReference>
<dbReference type="EMBL" id="JABBWD010000041">
    <property type="protein sequence ID" value="KAG1774518.1"/>
    <property type="molecule type" value="Genomic_DNA"/>
</dbReference>
<evidence type="ECO:0008006" key="3">
    <source>
        <dbReference type="Google" id="ProtNLM"/>
    </source>
</evidence>
<protein>
    <recommendedName>
        <fullName evidence="3">F-box domain-containing protein</fullName>
    </recommendedName>
</protein>